<comment type="similarity">
    <text evidence="1">Belongs to the heat shock protein 70 family.</text>
</comment>
<keyword evidence="6" id="KW-1185">Reference proteome</keyword>
<dbReference type="GO" id="GO:0005634">
    <property type="term" value="C:nucleus"/>
    <property type="evidence" value="ECO:0007669"/>
    <property type="project" value="TreeGrafter"/>
</dbReference>
<dbReference type="Proteomes" id="UP000270296">
    <property type="component" value="Unassembled WGS sequence"/>
</dbReference>
<dbReference type="PANTHER" id="PTHR45639">
    <property type="entry name" value="HSC70CB, ISOFORM G-RELATED"/>
    <property type="match status" value="1"/>
</dbReference>
<dbReference type="GO" id="GO:0005524">
    <property type="term" value="F:ATP binding"/>
    <property type="evidence" value="ECO:0007669"/>
    <property type="project" value="UniProtKB-KW"/>
</dbReference>
<feature type="compositionally biased region" description="Low complexity" evidence="4">
    <location>
        <begin position="200"/>
        <end position="213"/>
    </location>
</feature>
<keyword evidence="3" id="KW-0067">ATP-binding</keyword>
<feature type="region of interest" description="Disordered" evidence="4">
    <location>
        <begin position="170"/>
        <end position="223"/>
    </location>
</feature>
<evidence type="ECO:0000256" key="3">
    <source>
        <dbReference type="ARBA" id="ARBA00022840"/>
    </source>
</evidence>
<protein>
    <submittedName>
        <fullName evidence="7">Heat shock protein</fullName>
    </submittedName>
</protein>
<evidence type="ECO:0000313" key="5">
    <source>
        <dbReference type="EMBL" id="VDP08284.1"/>
    </source>
</evidence>
<dbReference type="Gene3D" id="1.20.1270.10">
    <property type="match status" value="1"/>
</dbReference>
<dbReference type="InterPro" id="IPR029048">
    <property type="entry name" value="HSP70_C_sf"/>
</dbReference>
<reference evidence="5 6" key="2">
    <citation type="submission" date="2018-11" db="EMBL/GenBank/DDBJ databases">
        <authorList>
            <consortium name="Pathogen Informatics"/>
        </authorList>
    </citation>
    <scope>NUCLEOTIDE SEQUENCE [LARGE SCALE GENOMIC DNA]</scope>
</reference>
<evidence type="ECO:0000313" key="7">
    <source>
        <dbReference type="WBParaSite" id="SBAD_0000600501-mRNA-1"/>
    </source>
</evidence>
<evidence type="ECO:0000256" key="4">
    <source>
        <dbReference type="SAM" id="MobiDB-lite"/>
    </source>
</evidence>
<name>A0A183IQ80_9BILA</name>
<organism evidence="7">
    <name type="scientific">Soboliphyme baturini</name>
    <dbReference type="NCBI Taxonomy" id="241478"/>
    <lineage>
        <taxon>Eukaryota</taxon>
        <taxon>Metazoa</taxon>
        <taxon>Ecdysozoa</taxon>
        <taxon>Nematoda</taxon>
        <taxon>Enoplea</taxon>
        <taxon>Dorylaimia</taxon>
        <taxon>Dioctophymatida</taxon>
        <taxon>Dioctophymatoidea</taxon>
        <taxon>Soboliphymatidae</taxon>
        <taxon>Soboliphyme</taxon>
    </lineage>
</organism>
<dbReference type="AlphaFoldDB" id="A0A183IQ80"/>
<gene>
    <name evidence="5" type="ORF">SBAD_LOCUS5777</name>
</gene>
<evidence type="ECO:0000256" key="1">
    <source>
        <dbReference type="ARBA" id="ARBA00007381"/>
    </source>
</evidence>
<dbReference type="WBParaSite" id="SBAD_0000600501-mRNA-1">
    <property type="protein sequence ID" value="SBAD_0000600501-mRNA-1"/>
    <property type="gene ID" value="SBAD_0000600501"/>
</dbReference>
<dbReference type="EMBL" id="UZAM01009239">
    <property type="protein sequence ID" value="VDP08284.1"/>
    <property type="molecule type" value="Genomic_DNA"/>
</dbReference>
<dbReference type="SUPFAM" id="SSF100934">
    <property type="entry name" value="Heat shock protein 70kD (HSP70), C-terminal subdomain"/>
    <property type="match status" value="1"/>
</dbReference>
<dbReference type="FunFam" id="1.20.1270.10:FF:000002">
    <property type="entry name" value="Heat shock 70 kDa protein 4"/>
    <property type="match status" value="1"/>
</dbReference>
<evidence type="ECO:0000256" key="2">
    <source>
        <dbReference type="ARBA" id="ARBA00022741"/>
    </source>
</evidence>
<dbReference type="GO" id="GO:0005829">
    <property type="term" value="C:cytosol"/>
    <property type="evidence" value="ECO:0007669"/>
    <property type="project" value="TreeGrafter"/>
</dbReference>
<keyword evidence="2" id="KW-0547">Nucleotide-binding</keyword>
<sequence>MDKADAKNAVEEYVYDLRNRLSNELEKFIKKQDCTEFVNLLNSTETWLYDEGDDLSKEVYQEKLRQLKNIGDPVIERYREYTERPAAFQRLNEMLNTAKNAFSAYMSKNEKYSHWEPSDAEKLRKAIDEKERWYQQQMAAQSRRALTEPPAVFVHQIVLEAQMFESVVGPILNKPKPTPKKKKESAPNEKKESAKEASPESKAPTAGEQQVPSEPVPKVEEVD</sequence>
<dbReference type="PANTHER" id="PTHR45639:SF4">
    <property type="entry name" value="HSC70CB, ISOFORM G"/>
    <property type="match status" value="1"/>
</dbReference>
<evidence type="ECO:0000313" key="6">
    <source>
        <dbReference type="Proteomes" id="UP000270296"/>
    </source>
</evidence>
<proteinExistence type="inferred from homology"/>
<dbReference type="InterPro" id="IPR013126">
    <property type="entry name" value="Hsp_70_fam"/>
</dbReference>
<dbReference type="Pfam" id="PF00012">
    <property type="entry name" value="HSP70"/>
    <property type="match status" value="1"/>
</dbReference>
<feature type="compositionally biased region" description="Basic and acidic residues" evidence="4">
    <location>
        <begin position="184"/>
        <end position="199"/>
    </location>
</feature>
<dbReference type="GO" id="GO:0140662">
    <property type="term" value="F:ATP-dependent protein folding chaperone"/>
    <property type="evidence" value="ECO:0007669"/>
    <property type="project" value="InterPro"/>
</dbReference>
<reference evidence="7" key="1">
    <citation type="submission" date="2016-06" db="UniProtKB">
        <authorList>
            <consortium name="WormBaseParasite"/>
        </authorList>
    </citation>
    <scope>IDENTIFICATION</scope>
</reference>
<dbReference type="OrthoDB" id="5863058at2759"/>
<accession>A0A183IQ80</accession>